<evidence type="ECO:0000313" key="2">
    <source>
        <dbReference type="Proteomes" id="UP000499080"/>
    </source>
</evidence>
<dbReference type="Proteomes" id="UP000499080">
    <property type="component" value="Unassembled WGS sequence"/>
</dbReference>
<sequence>MDLHSLTAAIPVGFGSEFDLQAVKLVSGPSQSGSFSDHNSDIVFRGKAYYTTACRHIEQSVVKHQQIEKLHSPYSHGHGQTRLPLFVTLPHPYIYTSLLTISA</sequence>
<name>A0A4Y2F9H8_ARAVE</name>
<dbReference type="EMBL" id="BGPR01000854">
    <property type="protein sequence ID" value="GBM37952.1"/>
    <property type="molecule type" value="Genomic_DNA"/>
</dbReference>
<keyword evidence="2" id="KW-1185">Reference proteome</keyword>
<gene>
    <name evidence="1" type="ORF">AVEN_46255_1</name>
</gene>
<protein>
    <submittedName>
        <fullName evidence="1">Uncharacterized protein</fullName>
    </submittedName>
</protein>
<accession>A0A4Y2F9H8</accession>
<proteinExistence type="predicted"/>
<reference evidence="1 2" key="1">
    <citation type="journal article" date="2019" name="Sci. Rep.">
        <title>Orb-weaving spider Araneus ventricosus genome elucidates the spidroin gene catalogue.</title>
        <authorList>
            <person name="Kono N."/>
            <person name="Nakamura H."/>
            <person name="Ohtoshi R."/>
            <person name="Moran D.A.P."/>
            <person name="Shinohara A."/>
            <person name="Yoshida Y."/>
            <person name="Fujiwara M."/>
            <person name="Mori M."/>
            <person name="Tomita M."/>
            <person name="Arakawa K."/>
        </authorList>
    </citation>
    <scope>NUCLEOTIDE SEQUENCE [LARGE SCALE GENOMIC DNA]</scope>
</reference>
<organism evidence="1 2">
    <name type="scientific">Araneus ventricosus</name>
    <name type="common">Orbweaver spider</name>
    <name type="synonym">Epeira ventricosa</name>
    <dbReference type="NCBI Taxonomy" id="182803"/>
    <lineage>
        <taxon>Eukaryota</taxon>
        <taxon>Metazoa</taxon>
        <taxon>Ecdysozoa</taxon>
        <taxon>Arthropoda</taxon>
        <taxon>Chelicerata</taxon>
        <taxon>Arachnida</taxon>
        <taxon>Araneae</taxon>
        <taxon>Araneomorphae</taxon>
        <taxon>Entelegynae</taxon>
        <taxon>Araneoidea</taxon>
        <taxon>Araneidae</taxon>
        <taxon>Araneus</taxon>
    </lineage>
</organism>
<evidence type="ECO:0000313" key="1">
    <source>
        <dbReference type="EMBL" id="GBM37952.1"/>
    </source>
</evidence>
<dbReference type="AlphaFoldDB" id="A0A4Y2F9H8"/>
<comment type="caution">
    <text evidence="1">The sequence shown here is derived from an EMBL/GenBank/DDBJ whole genome shotgun (WGS) entry which is preliminary data.</text>
</comment>